<dbReference type="InterPro" id="IPR023753">
    <property type="entry name" value="FAD/NAD-binding_dom"/>
</dbReference>
<dbReference type="EMBL" id="NHON01000044">
    <property type="protein sequence ID" value="OWJ65061.1"/>
    <property type="molecule type" value="Genomic_DNA"/>
</dbReference>
<evidence type="ECO:0000256" key="11">
    <source>
        <dbReference type="ARBA" id="ARBA00049728"/>
    </source>
</evidence>
<dbReference type="PANTHER" id="PTHR43073">
    <property type="entry name" value="DIHYDROPYRIMIDINE DEHYDROGENASE [NADP(+)]"/>
    <property type="match status" value="1"/>
</dbReference>
<comment type="catalytic activity">
    <reaction evidence="8">
        <text>5,6-dihydrouracil + NAD(+) = uracil + NADH + H(+)</text>
        <dbReference type="Rhea" id="RHEA:20189"/>
        <dbReference type="ChEBI" id="CHEBI:15378"/>
        <dbReference type="ChEBI" id="CHEBI:15901"/>
        <dbReference type="ChEBI" id="CHEBI:17568"/>
        <dbReference type="ChEBI" id="CHEBI:57540"/>
        <dbReference type="ChEBI" id="CHEBI:57945"/>
        <dbReference type="EC" id="1.3.1.1"/>
    </reaction>
</comment>
<evidence type="ECO:0000256" key="3">
    <source>
        <dbReference type="ARBA" id="ARBA00022643"/>
    </source>
</evidence>
<evidence type="ECO:0000256" key="9">
    <source>
        <dbReference type="ARBA" id="ARBA00049578"/>
    </source>
</evidence>
<dbReference type="Gene3D" id="1.10.1060.10">
    <property type="entry name" value="Alpha-helical ferredoxin"/>
    <property type="match status" value="1"/>
</dbReference>
<dbReference type="SUPFAM" id="SSF51971">
    <property type="entry name" value="Nucleotide-binding domain"/>
    <property type="match status" value="2"/>
</dbReference>
<evidence type="ECO:0000256" key="1">
    <source>
        <dbReference type="ARBA" id="ARBA00001917"/>
    </source>
</evidence>
<dbReference type="SUPFAM" id="SSF46548">
    <property type="entry name" value="alpha-helical ferredoxin"/>
    <property type="match status" value="1"/>
</dbReference>
<dbReference type="OrthoDB" id="9803192at2"/>
<comment type="subunit">
    <text evidence="10">Heterotetramer of 2 PreA and 2 PreT subunits.</text>
</comment>
<evidence type="ECO:0000259" key="12">
    <source>
        <dbReference type="PROSITE" id="PS51379"/>
    </source>
</evidence>
<dbReference type="EC" id="1.3.1.1" evidence="11"/>
<comment type="catalytic activity">
    <reaction evidence="7">
        <text>5,6-dihydrothymine + NAD(+) = thymine + NADH + H(+)</text>
        <dbReference type="Rhea" id="RHEA:28791"/>
        <dbReference type="ChEBI" id="CHEBI:15378"/>
        <dbReference type="ChEBI" id="CHEBI:17821"/>
        <dbReference type="ChEBI" id="CHEBI:27468"/>
        <dbReference type="ChEBI" id="CHEBI:57540"/>
        <dbReference type="ChEBI" id="CHEBI:57945"/>
        <dbReference type="EC" id="1.3.1.1"/>
    </reaction>
</comment>
<dbReference type="Pfam" id="PF14691">
    <property type="entry name" value="Fer4_20"/>
    <property type="match status" value="1"/>
</dbReference>
<keyword evidence="3" id="KW-0288">FMN</keyword>
<comment type="caution">
    <text evidence="13">The sequence shown here is derived from an EMBL/GenBank/DDBJ whole genome shotgun (WGS) entry which is preliminary data.</text>
</comment>
<evidence type="ECO:0000256" key="2">
    <source>
        <dbReference type="ARBA" id="ARBA00022630"/>
    </source>
</evidence>
<keyword evidence="4" id="KW-0560">Oxidoreductase</keyword>
<protein>
    <recommendedName>
        <fullName evidence="11">dihydrouracil dehydrogenase (NAD(+))</fullName>
        <ecNumber evidence="11">1.3.1.1</ecNumber>
    </recommendedName>
    <alternativeName>
        <fullName evidence="6">Dihydrothymine dehydrogenase</fullName>
    </alternativeName>
    <alternativeName>
        <fullName evidence="5">Dihydrouracil dehydrogenase</fullName>
    </alternativeName>
</protein>
<evidence type="ECO:0000256" key="7">
    <source>
        <dbReference type="ARBA" id="ARBA00047685"/>
    </source>
</evidence>
<evidence type="ECO:0000256" key="8">
    <source>
        <dbReference type="ARBA" id="ARBA00048792"/>
    </source>
</evidence>
<name>A0A211ZIG9_9PROT</name>
<dbReference type="PRINTS" id="PR00419">
    <property type="entry name" value="ADXRDTASE"/>
</dbReference>
<dbReference type="Gene3D" id="3.50.50.60">
    <property type="entry name" value="FAD/NAD(P)-binding domain"/>
    <property type="match status" value="2"/>
</dbReference>
<keyword evidence="2" id="KW-0285">Flavoprotein</keyword>
<dbReference type="PROSITE" id="PS51379">
    <property type="entry name" value="4FE4S_FER_2"/>
    <property type="match status" value="1"/>
</dbReference>
<comment type="cofactor">
    <cofactor evidence="1">
        <name>FMN</name>
        <dbReference type="ChEBI" id="CHEBI:58210"/>
    </cofactor>
</comment>
<sequence length="452" mass="48061">MTTGSDIAAGRLGADRIAEDFAEIHPPLDRRTALIESSRCYFCYDAPCIEACPTGIDIPAFIKGIATDNVKGAAQTILTANIMGGMCARVCPVEELCEDACVRNHQEEKPVAISALQRYATDHVFLRDEQLFSRAPSTGRRVAVVGAGPAGLACAHRLAVLGHDVVVFEAKAKGGGLNEYGLAAYKMADGFAQAELAYILEIGGIEIRAGVALGRDVSLSELRRDYDAVFLGLGHNAANALGCDGEALAGVESAVDFIARLRQAADKGSVPVGRRVVVIGGGNTAIDAATQAKRLGAEEVTLVYRRGAEQMTATWKEQDWTQVNGVTVRHWAQPRRILGWPANGRGPSVKEVEFEHTQLDAQGRLTGTGDRFTVLADQVFTAIGQYLVPSAFANEAETLDMAGNRIAVNEEKQTSLSGVWAGGDCVPGQDLTVSAVQDGKLAALSIDRALRR</sequence>
<keyword evidence="14" id="KW-1185">Reference proteome</keyword>
<evidence type="ECO:0000256" key="4">
    <source>
        <dbReference type="ARBA" id="ARBA00023002"/>
    </source>
</evidence>
<accession>A0A211ZIG9</accession>
<gene>
    <name evidence="13" type="ORF">BWR60_21485</name>
</gene>
<comment type="function">
    <text evidence="9">Involved in pyrimidine base degradation. Catalyzes physiologically the reduction of uracil to 5,6-dihydrouracil (DHU) by using NADH as a specific cosubstrate. It also catalyzes the reverse reaction and the reduction of thymine to 5,6-dihydrothymine (DHT).</text>
</comment>
<dbReference type="InterPro" id="IPR017896">
    <property type="entry name" value="4Fe4S_Fe-S-bd"/>
</dbReference>
<evidence type="ECO:0000256" key="5">
    <source>
        <dbReference type="ARBA" id="ARBA00030119"/>
    </source>
</evidence>
<evidence type="ECO:0000256" key="6">
    <source>
        <dbReference type="ARBA" id="ARBA00032722"/>
    </source>
</evidence>
<dbReference type="InterPro" id="IPR028261">
    <property type="entry name" value="DPD_II"/>
</dbReference>
<feature type="domain" description="4Fe-4S ferredoxin-type" evidence="12">
    <location>
        <begin position="31"/>
        <end position="64"/>
    </location>
</feature>
<evidence type="ECO:0000313" key="13">
    <source>
        <dbReference type="EMBL" id="OWJ65061.1"/>
    </source>
</evidence>
<dbReference type="Pfam" id="PF07992">
    <property type="entry name" value="Pyr_redox_2"/>
    <property type="match status" value="1"/>
</dbReference>
<dbReference type="RefSeq" id="WP_088153062.1">
    <property type="nucleotide sequence ID" value="NZ_NHON01000044.1"/>
</dbReference>
<organism evidence="13 14">
    <name type="scientific">Inquilinus limosus</name>
    <dbReference type="NCBI Taxonomy" id="171674"/>
    <lineage>
        <taxon>Bacteria</taxon>
        <taxon>Pseudomonadati</taxon>
        <taxon>Pseudomonadota</taxon>
        <taxon>Alphaproteobacteria</taxon>
        <taxon>Rhodospirillales</taxon>
        <taxon>Rhodospirillaceae</taxon>
        <taxon>Inquilinus</taxon>
    </lineage>
</organism>
<dbReference type="InterPro" id="IPR009051">
    <property type="entry name" value="Helical_ferredxn"/>
</dbReference>
<dbReference type="InterPro" id="IPR036188">
    <property type="entry name" value="FAD/NAD-bd_sf"/>
</dbReference>
<reference evidence="14" key="1">
    <citation type="submission" date="2017-05" db="EMBL/GenBank/DDBJ databases">
        <authorList>
            <person name="Macchi M."/>
            <person name="Festa S."/>
            <person name="Coppotelli B.M."/>
            <person name="Morelli I.S."/>
        </authorList>
    </citation>
    <scope>NUCLEOTIDE SEQUENCE [LARGE SCALE GENOMIC DNA]</scope>
    <source>
        <strain evidence="14">I</strain>
    </source>
</reference>
<dbReference type="PANTHER" id="PTHR43073:SF2">
    <property type="entry name" value="DIHYDROPYRIMIDINE DEHYDROGENASE [NADP(+)]"/>
    <property type="match status" value="1"/>
</dbReference>
<dbReference type="GO" id="GO:0004159">
    <property type="term" value="F:dihydropyrimidine dehydrogenase (NAD+) activity"/>
    <property type="evidence" value="ECO:0007669"/>
    <property type="project" value="UniProtKB-EC"/>
</dbReference>
<evidence type="ECO:0000256" key="10">
    <source>
        <dbReference type="ARBA" id="ARBA00049714"/>
    </source>
</evidence>
<dbReference type="GO" id="GO:0051536">
    <property type="term" value="F:iron-sulfur cluster binding"/>
    <property type="evidence" value="ECO:0007669"/>
    <property type="project" value="InterPro"/>
</dbReference>
<evidence type="ECO:0000313" key="14">
    <source>
        <dbReference type="Proteomes" id="UP000196655"/>
    </source>
</evidence>
<dbReference type="STRING" id="1122125.GCA_000423185_01496"/>
<dbReference type="AlphaFoldDB" id="A0A211ZIG9"/>
<proteinExistence type="predicted"/>
<dbReference type="Proteomes" id="UP000196655">
    <property type="component" value="Unassembled WGS sequence"/>
</dbReference>